<sequence>MEDGQPIDQLDNIIIVDGLPVVPPEKYDKLHALIKKISNSFGCVTQRFELPKDEKDFTTGFAFVEYQSKAEAERAITKMHGQSLDKKHVFAVCLFTDWLKFKDIPDEYVEPKEEAYQPEENMMGWLLDEAAREQYLVRHDKETEVWWNDPLVLGKQSVAQKRKDWTEYIARWSPLGTYMATFHTQGVQLWGGPDFKSLGRFPHTQVQLIDFSPNEKFLVTWFNNLTVWDVKTKQKLRIFPGGPTPDHGWPVFKWSHDEAYLAKITEDNIHIFDSSTMKLVQPDPKKATTLFIPRVRAFDWSPTENILSYWVPEDGDKPARVVLLKLTINKKGEVVFEQVTQKNLFRVVDIKMHWQSNGEFLCVKVDRYSKSSNDKKKVTNFELFRMKAKAIAVDVVELTEEVIAFAWEPKGSRFAVIHGDNPQRYSVSFYTMGNPKNGQVKLLKSLPKKSANHLFWSPKGTHIVIAGLKSFNGILEFWNVQELELTGGGEHFMCTDVEWDPSGRYVATSVSYYRHQMENGYTLWTFQGKQFLSLAREKFLQFQWRPRPASVLDEKRLKGIQRTIKDRAARYQEEEKAFEKMEAENITRQKKEKMDQFRKFVKETKEAMAVFTERRRAQRKNCGWHSDDESCYRTTEEYVEELISFEEEELA</sequence>
<evidence type="ECO:0000256" key="4">
    <source>
        <dbReference type="ARBA" id="ARBA00022884"/>
    </source>
</evidence>
<dbReference type="Pfam" id="PF08662">
    <property type="entry name" value="eIF2A"/>
    <property type="match status" value="1"/>
</dbReference>
<dbReference type="GO" id="GO:0003723">
    <property type="term" value="F:RNA binding"/>
    <property type="evidence" value="ECO:0007669"/>
    <property type="project" value="UniProtKB-UniRule"/>
</dbReference>
<dbReference type="GO" id="GO:0031369">
    <property type="term" value="F:translation initiation factor binding"/>
    <property type="evidence" value="ECO:0007669"/>
    <property type="project" value="InterPro"/>
</dbReference>
<dbReference type="GO" id="GO:0001732">
    <property type="term" value="P:formation of cytoplasmic translation initiation complex"/>
    <property type="evidence" value="ECO:0007669"/>
    <property type="project" value="UniProtKB-UniRule"/>
</dbReference>
<evidence type="ECO:0000256" key="5">
    <source>
        <dbReference type="ARBA" id="ARBA00022917"/>
    </source>
</evidence>
<dbReference type="HAMAP" id="MF_03001">
    <property type="entry name" value="eIF3b"/>
    <property type="match status" value="1"/>
</dbReference>
<dbReference type="InterPro" id="IPR013979">
    <property type="entry name" value="TIF_beta_prop-like"/>
</dbReference>
<dbReference type="GO" id="GO:0033290">
    <property type="term" value="C:eukaryotic 48S preinitiation complex"/>
    <property type="evidence" value="ECO:0007669"/>
    <property type="project" value="UniProtKB-UniRule"/>
</dbReference>
<dbReference type="PIRSF" id="PIRSF036424">
    <property type="entry name" value="eIF3b"/>
    <property type="match status" value="1"/>
</dbReference>
<feature type="domain" description="RRM" evidence="7">
    <location>
        <begin position="12"/>
        <end position="89"/>
    </location>
</feature>
<dbReference type="PANTHER" id="PTHR14068">
    <property type="entry name" value="EUKARYOTIC TRANSLATION INITIATION FACTOR 3 EIF3 -RELATED"/>
    <property type="match status" value="1"/>
</dbReference>
<dbReference type="InterPro" id="IPR012677">
    <property type="entry name" value="Nucleotide-bd_a/b_plait_sf"/>
</dbReference>
<comment type="subunit">
    <text evidence="6">Component of the eukaryotic translation initiation factor 3 (eIF-3) complex.</text>
</comment>
<evidence type="ECO:0000256" key="1">
    <source>
        <dbReference type="ARBA" id="ARBA00004496"/>
    </source>
</evidence>
<protein>
    <recommendedName>
        <fullName evidence="6">Eukaryotic translation initiation factor 3 subunit B</fullName>
        <shortName evidence="6">eIF3b</shortName>
    </recommendedName>
    <alternativeName>
        <fullName evidence="6">Eukaryotic translation initiation factor 3 subunit 9</fullName>
    </alternativeName>
</protein>
<evidence type="ECO:0000313" key="8">
    <source>
        <dbReference type="EMBL" id="CAE0826812.1"/>
    </source>
</evidence>
<dbReference type="InterPro" id="IPR000504">
    <property type="entry name" value="RRM_dom"/>
</dbReference>
<dbReference type="EMBL" id="HBJA01110364">
    <property type="protein sequence ID" value="CAE0826812.1"/>
    <property type="molecule type" value="Transcribed_RNA"/>
</dbReference>
<evidence type="ECO:0000256" key="3">
    <source>
        <dbReference type="ARBA" id="ARBA00022540"/>
    </source>
</evidence>
<comment type="function">
    <text evidence="6">RNA-binding component of the eukaryotic translation initiation factor 3 (eIF-3) complex, which is involved in protein synthesis of a specialized repertoire of mRNAs and, together with other initiation factors, stimulates binding of mRNA and methionyl-tRNAi to the 40S ribosome. The eIF-3 complex specifically targets and initiates translation of a subset of mRNAs involved in cell proliferation.</text>
</comment>
<dbReference type="GO" id="GO:0003743">
    <property type="term" value="F:translation initiation factor activity"/>
    <property type="evidence" value="ECO:0007669"/>
    <property type="project" value="UniProtKB-UniRule"/>
</dbReference>
<evidence type="ECO:0000256" key="6">
    <source>
        <dbReference type="HAMAP-Rule" id="MF_03001"/>
    </source>
</evidence>
<dbReference type="AlphaFoldDB" id="A0A7S4G6K5"/>
<comment type="similarity">
    <text evidence="6">Belongs to the eIF-3 subunit B family.</text>
</comment>
<keyword evidence="2 6" id="KW-0963">Cytoplasm</keyword>
<evidence type="ECO:0000259" key="7">
    <source>
        <dbReference type="PROSITE" id="PS50102"/>
    </source>
</evidence>
<dbReference type="InterPro" id="IPR035979">
    <property type="entry name" value="RBD_domain_sf"/>
</dbReference>
<dbReference type="Gene3D" id="3.30.70.330">
    <property type="match status" value="1"/>
</dbReference>
<proteinExistence type="inferred from homology"/>
<gene>
    <name evidence="8" type="ORF">EGYM00163_LOCUS38069</name>
</gene>
<dbReference type="SUPFAM" id="SSF54928">
    <property type="entry name" value="RNA-binding domain, RBD"/>
    <property type="match status" value="1"/>
</dbReference>
<keyword evidence="4 6" id="KW-0694">RNA-binding</keyword>
<dbReference type="InterPro" id="IPR034363">
    <property type="entry name" value="eIF3B_RRM"/>
</dbReference>
<dbReference type="GO" id="GO:0005852">
    <property type="term" value="C:eukaryotic translation initiation factor 3 complex"/>
    <property type="evidence" value="ECO:0007669"/>
    <property type="project" value="UniProtKB-UniRule"/>
</dbReference>
<dbReference type="InterPro" id="IPR011400">
    <property type="entry name" value="EIF3B"/>
</dbReference>
<organism evidence="8">
    <name type="scientific">Eutreptiella gymnastica</name>
    <dbReference type="NCBI Taxonomy" id="73025"/>
    <lineage>
        <taxon>Eukaryota</taxon>
        <taxon>Discoba</taxon>
        <taxon>Euglenozoa</taxon>
        <taxon>Euglenida</taxon>
        <taxon>Spirocuta</taxon>
        <taxon>Euglenophyceae</taxon>
        <taxon>Eutreptiales</taxon>
        <taxon>Eutreptiaceae</taxon>
        <taxon>Eutreptiella</taxon>
    </lineage>
</organism>
<comment type="subcellular location">
    <subcellularLocation>
        <location evidence="1 6">Cytoplasm</location>
    </subcellularLocation>
</comment>
<keyword evidence="5 6" id="KW-0648">Protein biosynthesis</keyword>
<dbReference type="CDD" id="cd12278">
    <property type="entry name" value="RRM_eIF3B"/>
    <property type="match status" value="1"/>
</dbReference>
<dbReference type="PANTHER" id="PTHR14068:SF0">
    <property type="entry name" value="EUKARYOTIC TRANSLATION INITIATION FACTOR 3 SUBUNIT B"/>
    <property type="match status" value="1"/>
</dbReference>
<reference evidence="8" key="1">
    <citation type="submission" date="2021-01" db="EMBL/GenBank/DDBJ databases">
        <authorList>
            <person name="Corre E."/>
            <person name="Pelletier E."/>
            <person name="Niang G."/>
            <person name="Scheremetjew M."/>
            <person name="Finn R."/>
            <person name="Kale V."/>
            <person name="Holt S."/>
            <person name="Cochrane G."/>
            <person name="Meng A."/>
            <person name="Brown T."/>
            <person name="Cohen L."/>
        </authorList>
    </citation>
    <scope>NUCLEOTIDE SEQUENCE</scope>
    <source>
        <strain evidence="8">CCMP1594</strain>
    </source>
</reference>
<name>A0A7S4G6K5_9EUGL</name>
<dbReference type="Pfam" id="PF00076">
    <property type="entry name" value="RRM_1"/>
    <property type="match status" value="1"/>
</dbReference>
<keyword evidence="3 6" id="KW-0396">Initiation factor</keyword>
<dbReference type="PROSITE" id="PS50102">
    <property type="entry name" value="RRM"/>
    <property type="match status" value="1"/>
</dbReference>
<accession>A0A7S4G6K5</accession>
<dbReference type="Gene3D" id="2.130.10.10">
    <property type="entry name" value="YVTN repeat-like/Quinoprotein amine dehydrogenase"/>
    <property type="match status" value="2"/>
</dbReference>
<evidence type="ECO:0000256" key="2">
    <source>
        <dbReference type="ARBA" id="ARBA00022490"/>
    </source>
</evidence>
<dbReference type="InterPro" id="IPR015943">
    <property type="entry name" value="WD40/YVTN_repeat-like_dom_sf"/>
</dbReference>
<dbReference type="GO" id="GO:0016282">
    <property type="term" value="C:eukaryotic 43S preinitiation complex"/>
    <property type="evidence" value="ECO:0007669"/>
    <property type="project" value="UniProtKB-UniRule"/>
</dbReference>
<dbReference type="SUPFAM" id="SSF82171">
    <property type="entry name" value="DPP6 N-terminal domain-like"/>
    <property type="match status" value="1"/>
</dbReference>